<evidence type="ECO:0000256" key="6">
    <source>
        <dbReference type="ARBA" id="ARBA00023209"/>
    </source>
</evidence>
<dbReference type="GO" id="GO:0046474">
    <property type="term" value="P:glycerophospholipid biosynthetic process"/>
    <property type="evidence" value="ECO:0007669"/>
    <property type="project" value="UniProtKB-UniRule"/>
</dbReference>
<dbReference type="RefSeq" id="WP_099151966.1">
    <property type="nucleotide sequence ID" value="NZ_PDUD01000024.1"/>
</dbReference>
<keyword evidence="11" id="KW-1185">Reference proteome</keyword>
<protein>
    <recommendedName>
        <fullName evidence="9">Geranylgeranylglyceryl phosphate synthase</fullName>
        <shortName evidence="9">GGGP synthase</shortName>
        <shortName evidence="9">GGGPS</shortName>
        <ecNumber evidence="9">2.5.1.41</ecNumber>
    </recommendedName>
    <alternativeName>
        <fullName evidence="9">(S)-3-O-geranylgeranylglyceryl phosphate synthase</fullName>
    </alternativeName>
    <alternativeName>
        <fullName evidence="9">Phosphoglycerol geranylgeranyltransferase</fullName>
    </alternativeName>
</protein>
<dbReference type="Proteomes" id="UP000223913">
    <property type="component" value="Unassembled WGS sequence"/>
</dbReference>
<evidence type="ECO:0000256" key="9">
    <source>
        <dbReference type="HAMAP-Rule" id="MF_00112"/>
    </source>
</evidence>
<evidence type="ECO:0000256" key="4">
    <source>
        <dbReference type="ARBA" id="ARBA00022842"/>
    </source>
</evidence>
<dbReference type="OrthoDB" id="9807235at2"/>
<keyword evidence="5 9" id="KW-0443">Lipid metabolism</keyword>
<dbReference type="SUPFAM" id="SSF51395">
    <property type="entry name" value="FMN-linked oxidoreductases"/>
    <property type="match status" value="1"/>
</dbReference>
<evidence type="ECO:0000256" key="1">
    <source>
        <dbReference type="ARBA" id="ARBA00022516"/>
    </source>
</evidence>
<comment type="caution">
    <text evidence="10">The sequence shown here is derived from an EMBL/GenBank/DDBJ whole genome shotgun (WGS) entry which is preliminary data.</text>
</comment>
<evidence type="ECO:0000313" key="11">
    <source>
        <dbReference type="Proteomes" id="UP000223913"/>
    </source>
</evidence>
<evidence type="ECO:0000256" key="7">
    <source>
        <dbReference type="ARBA" id="ARBA00023264"/>
    </source>
</evidence>
<dbReference type="NCBIfam" id="NF003198">
    <property type="entry name" value="PRK04169.1-2"/>
    <property type="match status" value="1"/>
</dbReference>
<name>A0A2D0NAS3_FLAN2</name>
<dbReference type="CDD" id="cd02812">
    <property type="entry name" value="PcrB_like"/>
    <property type="match status" value="1"/>
</dbReference>
<dbReference type="Gene3D" id="3.20.20.390">
    <property type="entry name" value="FMN-linked oxidoreductases"/>
    <property type="match status" value="1"/>
</dbReference>
<comment type="catalytic activity">
    <reaction evidence="8 9">
        <text>sn-glycerol 1-phosphate + (2E,6E,10E)-geranylgeranyl diphosphate = sn-3-O-(geranylgeranyl)glycerol 1-phosphate + diphosphate</text>
        <dbReference type="Rhea" id="RHEA:23404"/>
        <dbReference type="ChEBI" id="CHEBI:33019"/>
        <dbReference type="ChEBI" id="CHEBI:57677"/>
        <dbReference type="ChEBI" id="CHEBI:57685"/>
        <dbReference type="ChEBI" id="CHEBI:58756"/>
        <dbReference type="EC" id="2.5.1.41"/>
    </reaction>
</comment>
<dbReference type="AlphaFoldDB" id="A0A2D0NAS3"/>
<dbReference type="GO" id="GO:0005737">
    <property type="term" value="C:cytoplasm"/>
    <property type="evidence" value="ECO:0007669"/>
    <property type="project" value="InterPro"/>
</dbReference>
<dbReference type="GO" id="GO:0047294">
    <property type="term" value="F:phosphoglycerol geranylgeranyltransferase activity"/>
    <property type="evidence" value="ECO:0007669"/>
    <property type="project" value="UniProtKB-UniRule"/>
</dbReference>
<dbReference type="NCBIfam" id="TIGR01769">
    <property type="entry name" value="GGGP"/>
    <property type="match status" value="1"/>
</dbReference>
<keyword evidence="4 9" id="KW-0460">Magnesium</keyword>
<dbReference type="InterPro" id="IPR038597">
    <property type="entry name" value="GGGP/HepGP_synthase_sf"/>
</dbReference>
<feature type="binding site" evidence="9">
    <location>
        <begin position="224"/>
        <end position="225"/>
    </location>
    <ligand>
        <name>sn-glycerol 1-phosphate</name>
        <dbReference type="ChEBI" id="CHEBI:57685"/>
    </ligand>
</feature>
<gene>
    <name evidence="10" type="ORF">CRP01_20365</name>
</gene>
<keyword evidence="2 9" id="KW-0808">Transferase</keyword>
<proteinExistence type="inferred from homology"/>
<feature type="binding site" evidence="9">
    <location>
        <position position="22"/>
    </location>
    <ligand>
        <name>Mg(2+)</name>
        <dbReference type="ChEBI" id="CHEBI:18420"/>
    </ligand>
</feature>
<keyword evidence="3 9" id="KW-0479">Metal-binding</keyword>
<dbReference type="Pfam" id="PF01884">
    <property type="entry name" value="PcrB"/>
    <property type="match status" value="1"/>
</dbReference>
<dbReference type="InterPro" id="IPR010946">
    <property type="entry name" value="GGGP_synth"/>
</dbReference>
<keyword evidence="7 9" id="KW-1208">Phospholipid metabolism</keyword>
<dbReference type="EMBL" id="PDUD01000024">
    <property type="protein sequence ID" value="PHN04863.1"/>
    <property type="molecule type" value="Genomic_DNA"/>
</dbReference>
<dbReference type="GO" id="GO:0000287">
    <property type="term" value="F:magnesium ion binding"/>
    <property type="evidence" value="ECO:0007669"/>
    <property type="project" value="UniProtKB-UniRule"/>
</dbReference>
<reference evidence="10 11" key="1">
    <citation type="submission" date="2017-10" db="EMBL/GenBank/DDBJ databases">
        <title>The draft genome sequence of Lewinella nigricans NBRC 102662.</title>
        <authorList>
            <person name="Wang K."/>
        </authorList>
    </citation>
    <scope>NUCLEOTIDE SEQUENCE [LARGE SCALE GENOMIC DNA]</scope>
    <source>
        <strain evidence="10 11">NBRC 102662</strain>
    </source>
</reference>
<accession>A0A2D0NAS3</accession>
<keyword evidence="1 9" id="KW-0444">Lipid biosynthesis</keyword>
<sequence>MIYSSILAAKTAGEKQLAVLIDPDKANDQQLDQLIRTAILAKVDYFLIGGSLLMSDRLGLCLEQIGRSCNIPRILFPGNALQVHPGADAILLLSLISGRNPEFLIGQHVIAAPSLKKSGLEIMPTSYLLIDGGAPTSVSYMSNTTPIPAEKSDIAQCTAMAGEMLGHRLVYMDAGSGARRPIPTETIRAVSQNVDIPLIVGGGIRTPEAALNAIRAGADVIVVGTASERDPLVLVEMAEAVRSGKTLVP</sequence>
<feature type="binding site" evidence="9">
    <location>
        <begin position="171"/>
        <end position="177"/>
    </location>
    <ligand>
        <name>sn-glycerol 1-phosphate</name>
        <dbReference type="ChEBI" id="CHEBI:57685"/>
    </ligand>
</feature>
<comment type="similarity">
    <text evidence="9">Belongs to the GGGP/HepGP synthase family. Group II subfamily.</text>
</comment>
<comment type="cofactor">
    <cofactor evidence="9">
        <name>Mg(2+)</name>
        <dbReference type="ChEBI" id="CHEBI:18420"/>
    </cofactor>
</comment>
<evidence type="ECO:0000256" key="2">
    <source>
        <dbReference type="ARBA" id="ARBA00022679"/>
    </source>
</evidence>
<evidence type="ECO:0000313" key="10">
    <source>
        <dbReference type="EMBL" id="PHN04863.1"/>
    </source>
</evidence>
<evidence type="ECO:0000256" key="5">
    <source>
        <dbReference type="ARBA" id="ARBA00023098"/>
    </source>
</evidence>
<feature type="binding site" evidence="9">
    <location>
        <position position="51"/>
    </location>
    <ligand>
        <name>Mg(2+)</name>
        <dbReference type="ChEBI" id="CHEBI:18420"/>
    </ligand>
</feature>
<comment type="function">
    <text evidence="9">Prenyltransferase that catalyzes the transfer of the geranylgeranyl moiety of geranylgeranyl diphosphate (GGPP) to the C3 hydroxyl of sn-glycerol-1-phosphate (G1P).</text>
</comment>
<dbReference type="GO" id="GO:0120536">
    <property type="term" value="F:heptaprenylglyceryl phosphate synthase activity"/>
    <property type="evidence" value="ECO:0007669"/>
    <property type="project" value="UniProtKB-ARBA"/>
</dbReference>
<dbReference type="PANTHER" id="PTHR40029:SF2">
    <property type="entry name" value="HEPTAPRENYLGLYCERYL PHOSPHATE SYNTHASE"/>
    <property type="match status" value="1"/>
</dbReference>
<dbReference type="EC" id="2.5.1.41" evidence="9"/>
<dbReference type="HAMAP" id="MF_00112">
    <property type="entry name" value="GGGP_HepGP_synthase"/>
    <property type="match status" value="1"/>
</dbReference>
<dbReference type="InterPro" id="IPR008205">
    <property type="entry name" value="GGGP_HepGP_synthase"/>
</dbReference>
<evidence type="ECO:0000256" key="8">
    <source>
        <dbReference type="ARBA" id="ARBA00047288"/>
    </source>
</evidence>
<dbReference type="InterPro" id="IPR039074">
    <property type="entry name" value="GGGP/HepGP_synthase_I"/>
</dbReference>
<dbReference type="PANTHER" id="PTHR40029">
    <property type="match status" value="1"/>
</dbReference>
<organism evidence="10 11">
    <name type="scientific">Flavilitoribacter nigricans (strain ATCC 23147 / DSM 23189 / NBRC 102662 / NCIMB 1420 / SS-2)</name>
    <name type="common">Lewinella nigricans</name>
    <dbReference type="NCBI Taxonomy" id="1122177"/>
    <lineage>
        <taxon>Bacteria</taxon>
        <taxon>Pseudomonadati</taxon>
        <taxon>Bacteroidota</taxon>
        <taxon>Saprospiria</taxon>
        <taxon>Saprospirales</taxon>
        <taxon>Lewinellaceae</taxon>
        <taxon>Flavilitoribacter</taxon>
    </lineage>
</organism>
<feature type="binding site" evidence="9">
    <location>
        <begin position="202"/>
        <end position="203"/>
    </location>
    <ligand>
        <name>sn-glycerol 1-phosphate</name>
        <dbReference type="ChEBI" id="CHEBI:57685"/>
    </ligand>
</feature>
<dbReference type="NCBIfam" id="TIGR01768">
    <property type="entry name" value="GGGP-family"/>
    <property type="match status" value="1"/>
</dbReference>
<evidence type="ECO:0000256" key="3">
    <source>
        <dbReference type="ARBA" id="ARBA00022723"/>
    </source>
</evidence>
<keyword evidence="6 9" id="KW-0594">Phospholipid biosynthesis</keyword>
<comment type="caution">
    <text evidence="9">Lacks conserved residue(s) required for the propagation of feature annotation.</text>
</comment>